<evidence type="ECO:0000313" key="3">
    <source>
        <dbReference type="Proteomes" id="UP001464891"/>
    </source>
</evidence>
<organism evidence="2 3">
    <name type="scientific">Trichocoleus desertorum GB2-A4</name>
    <dbReference type="NCBI Taxonomy" id="2933944"/>
    <lineage>
        <taxon>Bacteria</taxon>
        <taxon>Bacillati</taxon>
        <taxon>Cyanobacteriota</taxon>
        <taxon>Cyanophyceae</taxon>
        <taxon>Leptolyngbyales</taxon>
        <taxon>Trichocoleusaceae</taxon>
        <taxon>Trichocoleus</taxon>
    </lineage>
</organism>
<protein>
    <submittedName>
        <fullName evidence="2">Uncharacterized protein</fullName>
    </submittedName>
</protein>
<evidence type="ECO:0000256" key="1">
    <source>
        <dbReference type="SAM" id="Phobius"/>
    </source>
</evidence>
<sequence>MKDVDPLESQDLKRLQIFFYLIPVVGFFPAIWTLYRNEGGRQRKALSRLVVTLALGWLFGYILLGTGAQTSESLTLPLLLMSSLLTSGYFLVNIWLMVRLWQRKPLRLPGVSHLSDRLP</sequence>
<evidence type="ECO:0000313" key="2">
    <source>
        <dbReference type="EMBL" id="MEP0819118.1"/>
    </source>
</evidence>
<dbReference type="RefSeq" id="WP_190432210.1">
    <property type="nucleotide sequence ID" value="NZ_JAMPKM010000012.1"/>
</dbReference>
<feature type="transmembrane region" description="Helical" evidence="1">
    <location>
        <begin position="76"/>
        <end position="98"/>
    </location>
</feature>
<keyword evidence="3" id="KW-1185">Reference proteome</keyword>
<name>A0ABV0JBF8_9CYAN</name>
<accession>A0ABV0JBF8</accession>
<dbReference type="Proteomes" id="UP001464891">
    <property type="component" value="Unassembled WGS sequence"/>
</dbReference>
<keyword evidence="1" id="KW-0812">Transmembrane</keyword>
<reference evidence="2 3" key="1">
    <citation type="submission" date="2022-04" db="EMBL/GenBank/DDBJ databases">
        <title>Positive selection, recombination, and allopatry shape intraspecific diversity of widespread and dominant cyanobacteria.</title>
        <authorList>
            <person name="Wei J."/>
            <person name="Shu W."/>
            <person name="Hu C."/>
        </authorList>
    </citation>
    <scope>NUCLEOTIDE SEQUENCE [LARGE SCALE GENOMIC DNA]</scope>
    <source>
        <strain evidence="2 3">GB2-A4</strain>
    </source>
</reference>
<dbReference type="EMBL" id="JAMPKM010000012">
    <property type="protein sequence ID" value="MEP0819118.1"/>
    <property type="molecule type" value="Genomic_DNA"/>
</dbReference>
<feature type="transmembrane region" description="Helical" evidence="1">
    <location>
        <begin position="15"/>
        <end position="34"/>
    </location>
</feature>
<feature type="transmembrane region" description="Helical" evidence="1">
    <location>
        <begin position="46"/>
        <end position="64"/>
    </location>
</feature>
<proteinExistence type="predicted"/>
<gene>
    <name evidence="2" type="ORF">NC998_18625</name>
</gene>
<keyword evidence="1" id="KW-1133">Transmembrane helix</keyword>
<comment type="caution">
    <text evidence="2">The sequence shown here is derived from an EMBL/GenBank/DDBJ whole genome shotgun (WGS) entry which is preliminary data.</text>
</comment>
<keyword evidence="1" id="KW-0472">Membrane</keyword>